<evidence type="ECO:0000259" key="13">
    <source>
        <dbReference type="Pfam" id="PF00441"/>
    </source>
</evidence>
<comment type="similarity">
    <text evidence="3">Belongs to the mitochondrial carrier (TC 2.A.29) family.</text>
</comment>
<protein>
    <submittedName>
        <fullName evidence="16">Uncharacterized protein</fullName>
    </submittedName>
</protein>
<evidence type="ECO:0000313" key="17">
    <source>
        <dbReference type="Proteomes" id="UP001620645"/>
    </source>
</evidence>
<dbReference type="FunFam" id="1.20.140.10:FF:000011">
    <property type="entry name" value="Medium-chain specific acyl-CoA dehydrogenase, mitochondrial"/>
    <property type="match status" value="1"/>
</dbReference>
<gene>
    <name evidence="16" type="ORF">niasHS_003883</name>
</gene>
<feature type="domain" description="Acyl-CoA dehydrogenase/oxidase C-terminal" evidence="13">
    <location>
        <begin position="220"/>
        <end position="369"/>
    </location>
</feature>
<evidence type="ECO:0000256" key="11">
    <source>
        <dbReference type="RuleBase" id="RU362125"/>
    </source>
</evidence>
<evidence type="ECO:0000256" key="3">
    <source>
        <dbReference type="ARBA" id="ARBA00006375"/>
    </source>
</evidence>
<keyword evidence="8 11" id="KW-0560">Oxidoreductase</keyword>
<dbReference type="Gene3D" id="1.50.40.10">
    <property type="entry name" value="Mitochondrial carrier domain"/>
    <property type="match status" value="1"/>
</dbReference>
<sequence length="666" mass="74013">MLSKKLIAFCSDTFSGKGLSSRRLISFDLSDQHKAIQDGALKFAKEVVAPKAAEYDKTMAFPWDIIKQAHQLGLMNPTIPEKYAPLLLAGNEAQKQKYAGMLAAEPLIAAYCVTEPGAGSDVSGVKTTAVLKADKWVLNGSKAWITGGGYAKWFFVLARSDSDPKTPAGKAFTAFVVDGDTPGITRGKKEINMGQRCSDTRAITFEDVHVPKENVLGAPGAGFKVAMGAFDTTRPGVAAGALGLAWRALDESAKYALERTTFSVPIAHHQGISFMLADMAINLELARLVTYRAATDVDKGVRSSYFASIAKCFAADTAMQTTTNAVQIFGGNGFNSEYPVEKLMRDAKIYQIYEGTSQIQRLVIARQLLQKLCMVSLSASHNYKEFICGWTAGCIETCLLFPQTKLIFRQQLHNVLAVDAIKQLRREGLHLLYRGLLPPLIQRTTTRSIMFGTFEKYQHAFGCDPNVSSFTICHAVSAFLAGATEAILCPLERTQTLLQTSKHFDKFKNTGEAFRIMYRNYAPKEFYRGFSVIVLRNGCSNVMFFTLREPFREFVLSKLFHSTESRTKTQHLCANFLSGAILGACISTIFFPFNVIKSRMQSNIGIDFCTPWFMFKKILAERHGSIRALYRGAQLNFSRSLLTWGITNSLYELLMYELFNHRHHSS</sequence>
<dbReference type="PROSITE" id="PS00072">
    <property type="entry name" value="ACYL_COA_DH_1"/>
    <property type="match status" value="1"/>
</dbReference>
<evidence type="ECO:0000256" key="5">
    <source>
        <dbReference type="ARBA" id="ARBA00022630"/>
    </source>
</evidence>
<dbReference type="InterPro" id="IPR013786">
    <property type="entry name" value="AcylCoA_DH/ox_N"/>
</dbReference>
<name>A0ABD2K3W7_HETSC</name>
<proteinExistence type="inferred from homology"/>
<dbReference type="GO" id="GO:0003995">
    <property type="term" value="F:acyl-CoA dehydrogenase activity"/>
    <property type="evidence" value="ECO:0007669"/>
    <property type="project" value="UniProtKB-ARBA"/>
</dbReference>
<dbReference type="SUPFAM" id="SSF103506">
    <property type="entry name" value="Mitochondrial carrier"/>
    <property type="match status" value="1"/>
</dbReference>
<dbReference type="PROSITE" id="PS50920">
    <property type="entry name" value="SOLCAR"/>
    <property type="match status" value="2"/>
</dbReference>
<keyword evidence="6 10" id="KW-0812">Transmembrane</keyword>
<dbReference type="Proteomes" id="UP001620645">
    <property type="component" value="Unassembled WGS sequence"/>
</dbReference>
<dbReference type="InterPro" id="IPR018108">
    <property type="entry name" value="MCP_transmembrane"/>
</dbReference>
<evidence type="ECO:0000256" key="8">
    <source>
        <dbReference type="ARBA" id="ARBA00023002"/>
    </source>
</evidence>
<feature type="repeat" description="Solcar" evidence="10">
    <location>
        <begin position="469"/>
        <end position="554"/>
    </location>
</feature>
<dbReference type="InterPro" id="IPR006089">
    <property type="entry name" value="Acyl-CoA_DH_CS"/>
</dbReference>
<comment type="similarity">
    <text evidence="4 11">Belongs to the acyl-CoA dehydrogenase family.</text>
</comment>
<dbReference type="Gene3D" id="2.40.110.10">
    <property type="entry name" value="Butyryl-CoA Dehydrogenase, subunit A, domain 2"/>
    <property type="match status" value="1"/>
</dbReference>
<dbReference type="Pfam" id="PF00153">
    <property type="entry name" value="Mito_carr"/>
    <property type="match status" value="3"/>
</dbReference>
<evidence type="ECO:0000256" key="2">
    <source>
        <dbReference type="ARBA" id="ARBA00004141"/>
    </source>
</evidence>
<dbReference type="InterPro" id="IPR037069">
    <property type="entry name" value="AcylCoA_DH/ox_N_sf"/>
</dbReference>
<keyword evidence="12" id="KW-1133">Transmembrane helix</keyword>
<dbReference type="InterPro" id="IPR023395">
    <property type="entry name" value="MCP_dom_sf"/>
</dbReference>
<feature type="domain" description="Acyl-CoA dehydrogenase/oxidase N-terminal" evidence="15">
    <location>
        <begin position="30"/>
        <end position="83"/>
    </location>
</feature>
<evidence type="ECO:0000256" key="1">
    <source>
        <dbReference type="ARBA" id="ARBA00001974"/>
    </source>
</evidence>
<dbReference type="PROSITE" id="PS00073">
    <property type="entry name" value="ACYL_COA_DH_2"/>
    <property type="match status" value="1"/>
</dbReference>
<keyword evidence="7 11" id="KW-0274">FAD</keyword>
<dbReference type="Pfam" id="PF02770">
    <property type="entry name" value="Acyl-CoA_dh_M"/>
    <property type="match status" value="1"/>
</dbReference>
<dbReference type="Gene3D" id="1.20.140.10">
    <property type="entry name" value="Butyryl-CoA Dehydrogenase, subunit A, domain 3"/>
    <property type="match status" value="1"/>
</dbReference>
<dbReference type="GO" id="GO:0016020">
    <property type="term" value="C:membrane"/>
    <property type="evidence" value="ECO:0007669"/>
    <property type="project" value="UniProtKB-SubCell"/>
</dbReference>
<comment type="caution">
    <text evidence="16">The sequence shown here is derived from an EMBL/GenBank/DDBJ whole genome shotgun (WGS) entry which is preliminary data.</text>
</comment>
<evidence type="ECO:0000259" key="14">
    <source>
        <dbReference type="Pfam" id="PF02770"/>
    </source>
</evidence>
<comment type="subcellular location">
    <subcellularLocation>
        <location evidence="2">Membrane</location>
        <topology evidence="2">Multi-pass membrane protein</topology>
    </subcellularLocation>
</comment>
<reference evidence="16 17" key="1">
    <citation type="submission" date="2024-10" db="EMBL/GenBank/DDBJ databases">
        <authorList>
            <person name="Kim D."/>
        </authorList>
    </citation>
    <scope>NUCLEOTIDE SEQUENCE [LARGE SCALE GENOMIC DNA]</scope>
    <source>
        <strain evidence="16">Taebaek</strain>
    </source>
</reference>
<evidence type="ECO:0000313" key="16">
    <source>
        <dbReference type="EMBL" id="KAL3097435.1"/>
    </source>
</evidence>
<evidence type="ECO:0000256" key="6">
    <source>
        <dbReference type="ARBA" id="ARBA00022692"/>
    </source>
</evidence>
<dbReference type="PANTHER" id="PTHR43884:SF12">
    <property type="entry name" value="ISOVALERYL-COA DEHYDROGENASE, MITOCHONDRIAL-RELATED"/>
    <property type="match status" value="1"/>
</dbReference>
<dbReference type="InterPro" id="IPR006091">
    <property type="entry name" value="Acyl-CoA_Oxase/DH_mid-dom"/>
</dbReference>
<keyword evidence="17" id="KW-1185">Reference proteome</keyword>
<evidence type="ECO:0000256" key="4">
    <source>
        <dbReference type="ARBA" id="ARBA00009347"/>
    </source>
</evidence>
<dbReference type="FunFam" id="2.40.110.10:FF:000007">
    <property type="entry name" value="Medium-chain specific acyl-CoA dehydrogenase, mitochondrial"/>
    <property type="match status" value="1"/>
</dbReference>
<dbReference type="InterPro" id="IPR036250">
    <property type="entry name" value="AcylCo_DH-like_C"/>
</dbReference>
<dbReference type="Pfam" id="PF00441">
    <property type="entry name" value="Acyl-CoA_dh_1"/>
    <property type="match status" value="1"/>
</dbReference>
<dbReference type="InterPro" id="IPR009100">
    <property type="entry name" value="AcylCoA_DH/oxidase_NM_dom_sf"/>
</dbReference>
<dbReference type="InterPro" id="IPR046373">
    <property type="entry name" value="Acyl-CoA_Oxase/DH_mid-dom_sf"/>
</dbReference>
<dbReference type="SUPFAM" id="SSF56645">
    <property type="entry name" value="Acyl-CoA dehydrogenase NM domain-like"/>
    <property type="match status" value="1"/>
</dbReference>
<dbReference type="InterPro" id="IPR009075">
    <property type="entry name" value="AcylCo_DH/oxidase_C"/>
</dbReference>
<feature type="repeat" description="Solcar" evidence="10">
    <location>
        <begin position="380"/>
        <end position="460"/>
    </location>
</feature>
<dbReference type="PANTHER" id="PTHR43884">
    <property type="entry name" value="ACYL-COA DEHYDROGENASE"/>
    <property type="match status" value="1"/>
</dbReference>
<evidence type="ECO:0000256" key="7">
    <source>
        <dbReference type="ARBA" id="ARBA00022827"/>
    </source>
</evidence>
<keyword evidence="5 11" id="KW-0285">Flavoprotein</keyword>
<feature type="transmembrane region" description="Helical" evidence="12">
    <location>
        <begin position="576"/>
        <end position="596"/>
    </location>
</feature>
<feature type="domain" description="Acyl-CoA oxidase/dehydrogenase middle" evidence="14">
    <location>
        <begin position="110"/>
        <end position="208"/>
    </location>
</feature>
<organism evidence="16 17">
    <name type="scientific">Heterodera schachtii</name>
    <name type="common">Sugarbeet cyst nematode worm</name>
    <name type="synonym">Tylenchus schachtii</name>
    <dbReference type="NCBI Taxonomy" id="97005"/>
    <lineage>
        <taxon>Eukaryota</taxon>
        <taxon>Metazoa</taxon>
        <taxon>Ecdysozoa</taxon>
        <taxon>Nematoda</taxon>
        <taxon>Chromadorea</taxon>
        <taxon>Rhabditida</taxon>
        <taxon>Tylenchina</taxon>
        <taxon>Tylenchomorpha</taxon>
        <taxon>Tylenchoidea</taxon>
        <taxon>Heteroderidae</taxon>
        <taxon>Heteroderinae</taxon>
        <taxon>Heterodera</taxon>
    </lineage>
</organism>
<dbReference type="AlphaFoldDB" id="A0ABD2K3W7"/>
<dbReference type="EMBL" id="JBICCN010000054">
    <property type="protein sequence ID" value="KAL3097435.1"/>
    <property type="molecule type" value="Genomic_DNA"/>
</dbReference>
<accession>A0ABD2K3W7</accession>
<dbReference type="SUPFAM" id="SSF47203">
    <property type="entry name" value="Acyl-CoA dehydrogenase C-terminal domain-like"/>
    <property type="match status" value="1"/>
</dbReference>
<keyword evidence="9 10" id="KW-0472">Membrane</keyword>
<evidence type="ECO:0000256" key="12">
    <source>
        <dbReference type="SAM" id="Phobius"/>
    </source>
</evidence>
<comment type="cofactor">
    <cofactor evidence="1 11">
        <name>FAD</name>
        <dbReference type="ChEBI" id="CHEBI:57692"/>
    </cofactor>
</comment>
<evidence type="ECO:0000256" key="10">
    <source>
        <dbReference type="PROSITE-ProRule" id="PRU00282"/>
    </source>
</evidence>
<evidence type="ECO:0000259" key="15">
    <source>
        <dbReference type="Pfam" id="PF02771"/>
    </source>
</evidence>
<dbReference type="Pfam" id="PF02771">
    <property type="entry name" value="Acyl-CoA_dh_N"/>
    <property type="match status" value="1"/>
</dbReference>
<dbReference type="Gene3D" id="1.10.540.10">
    <property type="entry name" value="Acyl-CoA dehydrogenase/oxidase, N-terminal domain"/>
    <property type="match status" value="2"/>
</dbReference>
<evidence type="ECO:0000256" key="9">
    <source>
        <dbReference type="ARBA" id="ARBA00023136"/>
    </source>
</evidence>